<name>A0A1X0DAF6_9MYCO</name>
<proteinExistence type="predicted"/>
<dbReference type="OrthoDB" id="3683556at2"/>
<dbReference type="EMBL" id="MVHP01000001">
    <property type="protein sequence ID" value="ORA69318.1"/>
    <property type="molecule type" value="Genomic_DNA"/>
</dbReference>
<accession>A0A1X0DAF6</accession>
<reference evidence="2 3" key="1">
    <citation type="submission" date="2017-02" db="EMBL/GenBank/DDBJ databases">
        <title>The new phylogeny of genus Mycobacterium.</title>
        <authorList>
            <person name="Tortoli E."/>
            <person name="Trovato A."/>
            <person name="Cirillo D.M."/>
        </authorList>
    </citation>
    <scope>NUCLEOTIDE SEQUENCE [LARGE SCALE GENOMIC DNA]</scope>
    <source>
        <strain evidence="2 3">FI-09383</strain>
    </source>
</reference>
<evidence type="ECO:0000313" key="2">
    <source>
        <dbReference type="EMBL" id="ORA69318.1"/>
    </source>
</evidence>
<comment type="caution">
    <text evidence="2">The sequence shown here is derived from an EMBL/GenBank/DDBJ whole genome shotgun (WGS) entry which is preliminary data.</text>
</comment>
<dbReference type="Pfam" id="PF16170">
    <property type="entry name" value="DUF4873"/>
    <property type="match status" value="1"/>
</dbReference>
<evidence type="ECO:0000313" key="3">
    <source>
        <dbReference type="Proteomes" id="UP000192772"/>
    </source>
</evidence>
<dbReference type="STRING" id="81858.BST23_01300"/>
<protein>
    <submittedName>
        <fullName evidence="2">DUF4873 domain-containing protein</fullName>
    </submittedName>
</protein>
<sequence length="100" mass="10850">MASQRVPAGLTPVYDGPATIRVNDAEHGARVRLTGHLDPIDGRYHWRGMVFDCALDPTLRLPQRVSVSIEGRTSQGQLTEVTPWGTHCVCGVGMPPYPVG</sequence>
<gene>
    <name evidence="2" type="ORF">BST23_01300</name>
</gene>
<organism evidence="2 3">
    <name type="scientific">Mycolicibacterium elephantis</name>
    <dbReference type="NCBI Taxonomy" id="81858"/>
    <lineage>
        <taxon>Bacteria</taxon>
        <taxon>Bacillati</taxon>
        <taxon>Actinomycetota</taxon>
        <taxon>Actinomycetes</taxon>
        <taxon>Mycobacteriales</taxon>
        <taxon>Mycobacteriaceae</taxon>
        <taxon>Mycolicibacterium</taxon>
    </lineage>
</organism>
<feature type="domain" description="DUF4873" evidence="1">
    <location>
        <begin position="13"/>
        <end position="99"/>
    </location>
</feature>
<dbReference type="InterPro" id="IPR032371">
    <property type="entry name" value="DUF4873"/>
</dbReference>
<dbReference type="AlphaFoldDB" id="A0A1X0DAF6"/>
<dbReference type="Proteomes" id="UP000192772">
    <property type="component" value="Unassembled WGS sequence"/>
</dbReference>
<evidence type="ECO:0000259" key="1">
    <source>
        <dbReference type="Pfam" id="PF16170"/>
    </source>
</evidence>